<dbReference type="PROSITE" id="PS50928">
    <property type="entry name" value="ABC_TM1"/>
    <property type="match status" value="2"/>
</dbReference>
<evidence type="ECO:0000259" key="6">
    <source>
        <dbReference type="PROSITE" id="PS50928"/>
    </source>
</evidence>
<dbReference type="InterPro" id="IPR035906">
    <property type="entry name" value="MetI-like_sf"/>
</dbReference>
<evidence type="ECO:0000313" key="7">
    <source>
        <dbReference type="EMBL" id="MBF4692512.1"/>
    </source>
</evidence>
<organism evidence="7 8">
    <name type="scientific">Fusibacter ferrireducens</name>
    <dbReference type="NCBI Taxonomy" id="2785058"/>
    <lineage>
        <taxon>Bacteria</taxon>
        <taxon>Bacillati</taxon>
        <taxon>Bacillota</taxon>
        <taxon>Clostridia</taxon>
        <taxon>Eubacteriales</taxon>
        <taxon>Eubacteriales Family XII. Incertae Sedis</taxon>
        <taxon>Fusibacter</taxon>
    </lineage>
</organism>
<feature type="transmembrane region" description="Helical" evidence="5">
    <location>
        <begin position="94"/>
        <end position="113"/>
    </location>
</feature>
<gene>
    <name evidence="7" type="ORF">ISU02_05255</name>
</gene>
<keyword evidence="3 5" id="KW-1133">Transmembrane helix</keyword>
<dbReference type="Gene3D" id="1.10.3720.10">
    <property type="entry name" value="MetI-like"/>
    <property type="match status" value="2"/>
</dbReference>
<feature type="domain" description="ABC transmembrane type-1" evidence="6">
    <location>
        <begin position="336"/>
        <end position="539"/>
    </location>
</feature>
<evidence type="ECO:0000256" key="5">
    <source>
        <dbReference type="RuleBase" id="RU363032"/>
    </source>
</evidence>
<dbReference type="Proteomes" id="UP000614200">
    <property type="component" value="Unassembled WGS sequence"/>
</dbReference>
<feature type="transmembrane region" description="Helical" evidence="5">
    <location>
        <begin position="60"/>
        <end position="82"/>
    </location>
</feature>
<dbReference type="RefSeq" id="WP_194700758.1">
    <property type="nucleotide sequence ID" value="NZ_JADKNH010000003.1"/>
</dbReference>
<reference evidence="7 8" key="1">
    <citation type="submission" date="2020-11" db="EMBL/GenBank/DDBJ databases">
        <title>Fusibacter basophilias sp. nov.</title>
        <authorList>
            <person name="Qiu D."/>
        </authorList>
    </citation>
    <scope>NUCLEOTIDE SEQUENCE [LARGE SCALE GENOMIC DNA]</scope>
    <source>
        <strain evidence="7 8">Q10-2</strain>
    </source>
</reference>
<keyword evidence="4 5" id="KW-0472">Membrane</keyword>
<feature type="transmembrane region" description="Helical" evidence="5">
    <location>
        <begin position="285"/>
        <end position="310"/>
    </location>
</feature>
<keyword evidence="2 5" id="KW-0812">Transmembrane</keyword>
<feature type="transmembrane region" description="Helical" evidence="5">
    <location>
        <begin position="339"/>
        <end position="361"/>
    </location>
</feature>
<dbReference type="PANTHER" id="PTHR43496:SF1">
    <property type="entry name" value="POLYGALACTURONAN_RHAMNOGALACTURONAN TRANSPORT SYSTEM PERMEASE PROTEIN YTEP"/>
    <property type="match status" value="1"/>
</dbReference>
<dbReference type="PANTHER" id="PTHR43496">
    <property type="entry name" value="PROTEIN LPLB"/>
    <property type="match status" value="1"/>
</dbReference>
<comment type="subcellular location">
    <subcellularLocation>
        <location evidence="5">Cell membrane</location>
        <topology evidence="5">Multi-pass membrane protein</topology>
    </subcellularLocation>
    <subcellularLocation>
        <location evidence="1">Membrane</location>
        <topology evidence="1">Multi-pass membrane protein</topology>
    </subcellularLocation>
</comment>
<feature type="transmembrane region" description="Helical" evidence="5">
    <location>
        <begin position="7"/>
        <end position="36"/>
    </location>
</feature>
<dbReference type="InterPro" id="IPR000515">
    <property type="entry name" value="MetI-like"/>
</dbReference>
<feature type="transmembrane region" description="Helical" evidence="5">
    <location>
        <begin position="480"/>
        <end position="501"/>
    </location>
</feature>
<evidence type="ECO:0000256" key="1">
    <source>
        <dbReference type="ARBA" id="ARBA00004141"/>
    </source>
</evidence>
<evidence type="ECO:0000256" key="3">
    <source>
        <dbReference type="ARBA" id="ARBA00022989"/>
    </source>
</evidence>
<evidence type="ECO:0000256" key="4">
    <source>
        <dbReference type="ARBA" id="ARBA00023136"/>
    </source>
</evidence>
<feature type="transmembrane region" description="Helical" evidence="5">
    <location>
        <begin position="373"/>
        <end position="393"/>
    </location>
</feature>
<comment type="caution">
    <text evidence="7">The sequence shown here is derived from an EMBL/GenBank/DDBJ whole genome shotgun (WGS) entry which is preliminary data.</text>
</comment>
<feature type="transmembrane region" description="Helical" evidence="5">
    <location>
        <begin position="234"/>
        <end position="254"/>
    </location>
</feature>
<dbReference type="CDD" id="cd06261">
    <property type="entry name" value="TM_PBP2"/>
    <property type="match status" value="2"/>
</dbReference>
<sequence length="559" mass="61688">MKHNRSVILTISYGLIIAFLLYFVALPIVSVVMYGFGAENSMWRNLKGIERSLGYLKNSLVVSLSVTVIATVIGLIMSFTLNRVTFVGRRIMKILVLLPFVNPPFVGSISYIMLFGKRGLITHQLLGLTISPFGLQGILIIQILSLSSHAYLLISSSIRKIDVTLEDAARNLGATEANVFRTVTVPMMRPEILGTALLIFLESMADFSTPLVIGGSYQTLASDLYIQITGLYDMTSATVSGIILLMPCIGIFILHKYYFSKHSYFSEDSISIDIEYKHIGKKTKLFLVAFCGIFISFVLAKYLFIVIGALTKSWGHDYTFTLEHIKALGNRQYKPFVNAFKLATISGLIASATGVTLAYLIQVKQLKFSGMADFLATVPAAIPGILFGISYLVTFKYPLFGIGRLWLTDLKGIVLMGSGIIIYLICIARFMNTGLRSGYALFEHIHPDIEKASYNLGASVAQTFVKITVPLMKDAFSASFLKNFSSGMVTLGAIILLLIPSNKVAVQQVFQIITSSDTGNAAAMSLMLSLMTFVFMSGYYTLFNMKELMERAIEIGRRK</sequence>
<feature type="transmembrane region" description="Helical" evidence="5">
    <location>
        <begin position="521"/>
        <end position="542"/>
    </location>
</feature>
<proteinExistence type="inferred from homology"/>
<feature type="domain" description="ABC transmembrane type-1" evidence="6">
    <location>
        <begin position="56"/>
        <end position="255"/>
    </location>
</feature>
<feature type="transmembrane region" description="Helical" evidence="5">
    <location>
        <begin position="192"/>
        <end position="214"/>
    </location>
</feature>
<feature type="transmembrane region" description="Helical" evidence="5">
    <location>
        <begin position="133"/>
        <end position="154"/>
    </location>
</feature>
<dbReference type="EMBL" id="JADKNH010000003">
    <property type="protein sequence ID" value="MBF4692512.1"/>
    <property type="molecule type" value="Genomic_DNA"/>
</dbReference>
<feature type="transmembrane region" description="Helical" evidence="5">
    <location>
        <begin position="413"/>
        <end position="431"/>
    </location>
</feature>
<dbReference type="Pfam" id="PF00528">
    <property type="entry name" value="BPD_transp_1"/>
    <property type="match status" value="1"/>
</dbReference>
<accession>A0ABR9ZPW8</accession>
<protein>
    <submittedName>
        <fullName evidence="7">Iron ABC transporter permease</fullName>
    </submittedName>
</protein>
<comment type="similarity">
    <text evidence="5">Belongs to the binding-protein-dependent transport system permease family.</text>
</comment>
<keyword evidence="5" id="KW-0813">Transport</keyword>
<evidence type="ECO:0000256" key="2">
    <source>
        <dbReference type="ARBA" id="ARBA00022692"/>
    </source>
</evidence>
<keyword evidence="8" id="KW-1185">Reference proteome</keyword>
<name>A0ABR9ZPW8_9FIRM</name>
<dbReference type="SUPFAM" id="SSF161098">
    <property type="entry name" value="MetI-like"/>
    <property type="match status" value="2"/>
</dbReference>
<evidence type="ECO:0000313" key="8">
    <source>
        <dbReference type="Proteomes" id="UP000614200"/>
    </source>
</evidence>